<evidence type="ECO:0000313" key="1">
    <source>
        <dbReference type="EMBL" id="PIR45360.1"/>
    </source>
</evidence>
<protein>
    <recommendedName>
        <fullName evidence="3">HIT domain-containing protein</fullName>
    </recommendedName>
</protein>
<comment type="caution">
    <text evidence="1">The sequence shown here is derived from an EMBL/GenBank/DDBJ whole genome shotgun (WGS) entry which is preliminary data.</text>
</comment>
<dbReference type="EMBL" id="PCYJ01000028">
    <property type="protein sequence ID" value="PIR45360.1"/>
    <property type="molecule type" value="Genomic_DNA"/>
</dbReference>
<reference evidence="1 2" key="1">
    <citation type="submission" date="2017-09" db="EMBL/GenBank/DDBJ databases">
        <title>Depth-based differentiation of microbial function through sediment-hosted aquifers and enrichment of novel symbionts in the deep terrestrial subsurface.</title>
        <authorList>
            <person name="Probst A.J."/>
            <person name="Ladd B."/>
            <person name="Jarett J.K."/>
            <person name="Geller-Mcgrath D.E."/>
            <person name="Sieber C.M."/>
            <person name="Emerson J.B."/>
            <person name="Anantharaman K."/>
            <person name="Thomas B.C."/>
            <person name="Malmstrom R."/>
            <person name="Stieglmeier M."/>
            <person name="Klingl A."/>
            <person name="Woyke T."/>
            <person name="Ryan C.M."/>
            <person name="Banfield J.F."/>
        </authorList>
    </citation>
    <scope>NUCLEOTIDE SEQUENCE [LARGE SCALE GENOMIC DNA]</scope>
    <source>
        <strain evidence="1">CG10_big_fil_rev_8_21_14_0_10_50_13</strain>
    </source>
</reference>
<dbReference type="InterPro" id="IPR036265">
    <property type="entry name" value="HIT-like_sf"/>
</dbReference>
<name>A0A2H0RG06_9BACT</name>
<accession>A0A2H0RG06</accession>
<gene>
    <name evidence="1" type="ORF">COV09_01870</name>
</gene>
<dbReference type="Gene3D" id="3.30.428.10">
    <property type="entry name" value="HIT-like"/>
    <property type="match status" value="1"/>
</dbReference>
<proteinExistence type="predicted"/>
<evidence type="ECO:0008006" key="3">
    <source>
        <dbReference type="Google" id="ProtNLM"/>
    </source>
</evidence>
<sequence length="149" mass="17155">MTNKHINLNHSRPGKYDALLKQITKDGVCPFCEDNLKKYHQPPILKKNQSWILTTNQNPYAGLKKHLLFIHRQHLISLSQLKTQDWSDLGKLINWVIEKYAIPGGSFFVRFGETDYTGASVTHLHAHLVSGGKRTKNKNEVTIRLGYYK</sequence>
<dbReference type="SUPFAM" id="SSF54197">
    <property type="entry name" value="HIT-like"/>
    <property type="match status" value="1"/>
</dbReference>
<evidence type="ECO:0000313" key="2">
    <source>
        <dbReference type="Proteomes" id="UP000230906"/>
    </source>
</evidence>
<dbReference type="Proteomes" id="UP000230906">
    <property type="component" value="Unassembled WGS sequence"/>
</dbReference>
<organism evidence="1 2">
    <name type="scientific">Candidatus Vogelbacteria bacterium CG10_big_fil_rev_8_21_14_0_10_50_13</name>
    <dbReference type="NCBI Taxonomy" id="1975044"/>
    <lineage>
        <taxon>Bacteria</taxon>
        <taxon>Candidatus Vogeliibacteriota</taxon>
    </lineage>
</organism>
<dbReference type="AlphaFoldDB" id="A0A2H0RG06"/>